<dbReference type="Gene3D" id="3.10.20.370">
    <property type="match status" value="1"/>
</dbReference>
<dbReference type="GO" id="GO:0003676">
    <property type="term" value="F:nucleic acid binding"/>
    <property type="evidence" value="ECO:0007669"/>
    <property type="project" value="InterPro"/>
</dbReference>
<dbReference type="InterPro" id="IPR001584">
    <property type="entry name" value="Integrase_cat-core"/>
</dbReference>
<evidence type="ECO:0000259" key="10">
    <source>
        <dbReference type="PROSITE" id="PS50158"/>
    </source>
</evidence>
<dbReference type="GO" id="GO:0003964">
    <property type="term" value="F:RNA-directed DNA polymerase activity"/>
    <property type="evidence" value="ECO:0007669"/>
    <property type="project" value="UniProtKB-KW"/>
</dbReference>
<feature type="compositionally biased region" description="Polar residues" evidence="9">
    <location>
        <begin position="493"/>
        <end position="510"/>
    </location>
</feature>
<dbReference type="InterPro" id="IPR041373">
    <property type="entry name" value="RT_RNaseH"/>
</dbReference>
<feature type="compositionally biased region" description="Polar residues" evidence="9">
    <location>
        <begin position="458"/>
        <end position="467"/>
    </location>
</feature>
<evidence type="ECO:0000313" key="12">
    <source>
        <dbReference type="EMBL" id="GEU62793.1"/>
    </source>
</evidence>
<keyword evidence="5" id="KW-0255">Endonuclease</keyword>
<dbReference type="InterPro" id="IPR012337">
    <property type="entry name" value="RNaseH-like_sf"/>
</dbReference>
<evidence type="ECO:0000256" key="6">
    <source>
        <dbReference type="ARBA" id="ARBA00022801"/>
    </source>
</evidence>
<dbReference type="InterPro" id="IPR001878">
    <property type="entry name" value="Znf_CCHC"/>
</dbReference>
<dbReference type="Pfam" id="PF17917">
    <property type="entry name" value="RT_RNaseH"/>
    <property type="match status" value="1"/>
</dbReference>
<feature type="domain" description="CCHC-type" evidence="10">
    <location>
        <begin position="254"/>
        <end position="267"/>
    </location>
</feature>
<feature type="domain" description="Integrase catalytic" evidence="11">
    <location>
        <begin position="1262"/>
        <end position="1376"/>
    </location>
</feature>
<keyword evidence="7" id="KW-0695">RNA-directed DNA polymerase</keyword>
<dbReference type="PROSITE" id="PS50158">
    <property type="entry name" value="ZF_CCHC"/>
    <property type="match status" value="1"/>
</dbReference>
<dbReference type="InterPro" id="IPR025724">
    <property type="entry name" value="GAG-pre-integrase_dom"/>
</dbReference>
<dbReference type="InterPro" id="IPR036397">
    <property type="entry name" value="RNaseH_sf"/>
</dbReference>
<dbReference type="GO" id="GO:0004190">
    <property type="term" value="F:aspartic-type endopeptidase activity"/>
    <property type="evidence" value="ECO:0007669"/>
    <property type="project" value="UniProtKB-KW"/>
</dbReference>
<reference evidence="12" key="1">
    <citation type="journal article" date="2019" name="Sci. Rep.">
        <title>Draft genome of Tanacetum cinerariifolium, the natural source of mosquito coil.</title>
        <authorList>
            <person name="Yamashiro T."/>
            <person name="Shiraishi A."/>
            <person name="Satake H."/>
            <person name="Nakayama K."/>
        </authorList>
    </citation>
    <scope>NUCLEOTIDE SEQUENCE</scope>
</reference>
<sequence length="1471" mass="166447">MRIQQYFLMIDYSLWERLARKNELKARGTLLMDLPDKHQLKFNIHKDAKTLMEAIEKRFGGNKAAEAYQSIKNSWRISFSRSFNLKFLRSLPTEWRTHTLIWRNKKDLEEQSLDYLFNSLKIYEVEVKSSSSASTSTQNIAFVSSQTTDNTNDPVSAVASVSFASAKILVSTLPNVDTLSNVVIYSFFASQSNSPQLDNDDFKQIDADDLEDMDVKWQMAMMTVRVRRFLQRTGRNLGANGPTSMGFDILKVECYNCHRKGHFARECSYDWSFQAEEEPTNFALMAFTSLSSSSSDNKGNPQHALKDKGVIDSGCSRHMTGNMSYLSDFKEINGGYIAFGGNPNGGKISGKGTIRTGKLNFDDVYFVKELKFNLFSISQIVPRKNNMYNIDLKNIVPSGDLTCLFAKATLDESNLWHRRLDHINFKTMNKLVKGSGPTWLFDIDSLTKTMSYKPVTAGDQSNPSAGNTDDDDAFGGKKPEFEGRKPESEVHVSPSSNFSDNSINEVNATDSPVPAVGPTHGKSSYVNTFQYPDDPNMPELEDITYYDDEKDVGAEADFTNLETTIIVNPIPTTRVYKDHPVTQIIGYLSSATQTRKPKRVHQALKDPSWIEAIQEELLQFKMQKDERGIVVRNKTRLITQGHTREEGIDYEEVFALVARIEAIRLFLGYAFFMGFMAYQMDVKSAFLYGIIEEEVYICQPPGFKDLDYPDKVYKVVKALYGLHQDPKACLTNRKSASTPIDTEKPLLKDPDGEDVDVHTYRSMIGSLMYLTSSRPDIMFTVCACARFQVTPKALHLHAVKRIFRYLKGKPHLGLWYPKDSPFNLVAYSDSDYAGESLDRKSTTGDCQFLGCRLISWQCKKQTVVATSSTKAEKQTFNIVEPEIRTIVEMADNRTMAQMLQDPIERYEDAIVVPPINANNFELKQILINLVQSNQLTDTFYNALNANDQDALDSAAGGNFLDKIPRECLSIIESKSKVRYSRSHVTDSRVSTNAPLSTSLPSHSFDLQQITASLEDNNNKALSLSSLPSNTIPNPRSEAKAITTRSGISYDGPPIPPPVVEKEPEATKDTELPSTENIQPPLVQVHEKDKEPIYEPFVVPKSKANLPYPSRLAKEKLREKDDILAAKFMKIFRGLHFELSFADALIHMPKFAPMFKNLLNNNDKLIELTKTPLNENCSAVPFELMCDASDFAVGAVLGQRIEEHFRPIHYTSKTMTEAEANYTTTEKEMLAVVYAFEKIRSYLIRNKSIVYTDHSALKYLFAKKDAKARLLRWILLLQEFDFKAKKLSPSLQLATVDLPGDTKRQGKISQKDEMPQNAIQVCEIFDVWGIDFMFGTLKAIISDRGTHFCNDQFTKVVSKYGVTHRLSTAYHPKTSGQERAKNLHDSKIKNRIFNVGDQVLLFNSFLKIFSGKLKTRWSGPFTITKVYTYGTAKLSHADGSNFKVNYHRLKHYYGGDIPPMEISDFQTFPKDK</sequence>
<dbReference type="Gene3D" id="4.10.60.10">
    <property type="entry name" value="Zinc finger, CCHC-type"/>
    <property type="match status" value="1"/>
</dbReference>
<evidence type="ECO:0000259" key="11">
    <source>
        <dbReference type="PROSITE" id="PS50994"/>
    </source>
</evidence>
<evidence type="ECO:0000256" key="1">
    <source>
        <dbReference type="ARBA" id="ARBA00022679"/>
    </source>
</evidence>
<keyword evidence="8" id="KW-0479">Metal-binding</keyword>
<feature type="compositionally biased region" description="Basic and acidic residues" evidence="9">
    <location>
        <begin position="474"/>
        <end position="490"/>
    </location>
</feature>
<dbReference type="CDD" id="cd09272">
    <property type="entry name" value="RNase_HI_RT_Ty1"/>
    <property type="match status" value="1"/>
</dbReference>
<keyword evidence="1" id="KW-0808">Transferase</keyword>
<evidence type="ECO:0000256" key="4">
    <source>
        <dbReference type="ARBA" id="ARBA00022750"/>
    </source>
</evidence>
<evidence type="ECO:0000256" key="9">
    <source>
        <dbReference type="SAM" id="MobiDB-lite"/>
    </source>
</evidence>
<keyword evidence="8" id="KW-0863">Zinc-finger</keyword>
<proteinExistence type="predicted"/>
<organism evidence="12">
    <name type="scientific">Tanacetum cinerariifolium</name>
    <name type="common">Dalmatian daisy</name>
    <name type="synonym">Chrysanthemum cinerariifolium</name>
    <dbReference type="NCBI Taxonomy" id="118510"/>
    <lineage>
        <taxon>Eukaryota</taxon>
        <taxon>Viridiplantae</taxon>
        <taxon>Streptophyta</taxon>
        <taxon>Embryophyta</taxon>
        <taxon>Tracheophyta</taxon>
        <taxon>Spermatophyta</taxon>
        <taxon>Magnoliopsida</taxon>
        <taxon>eudicotyledons</taxon>
        <taxon>Gunneridae</taxon>
        <taxon>Pentapetalae</taxon>
        <taxon>asterids</taxon>
        <taxon>campanulids</taxon>
        <taxon>Asterales</taxon>
        <taxon>Asteraceae</taxon>
        <taxon>Asteroideae</taxon>
        <taxon>Anthemideae</taxon>
        <taxon>Anthemidinae</taxon>
        <taxon>Tanacetum</taxon>
    </lineage>
</organism>
<feature type="region of interest" description="Disordered" evidence="9">
    <location>
        <begin position="1042"/>
        <end position="1075"/>
    </location>
</feature>
<dbReference type="CDD" id="cd09274">
    <property type="entry name" value="RNase_HI_RT_Ty3"/>
    <property type="match status" value="1"/>
</dbReference>
<accession>A0A6L2LLU8</accession>
<evidence type="ECO:0000256" key="5">
    <source>
        <dbReference type="ARBA" id="ARBA00022759"/>
    </source>
</evidence>
<dbReference type="InterPro" id="IPR013103">
    <property type="entry name" value="RVT_2"/>
</dbReference>
<dbReference type="PROSITE" id="PS50994">
    <property type="entry name" value="INTEGRASE"/>
    <property type="match status" value="1"/>
</dbReference>
<gene>
    <name evidence="12" type="ORF">Tci_034771</name>
</gene>
<evidence type="ECO:0000256" key="3">
    <source>
        <dbReference type="ARBA" id="ARBA00022722"/>
    </source>
</evidence>
<evidence type="ECO:0000256" key="2">
    <source>
        <dbReference type="ARBA" id="ARBA00022695"/>
    </source>
</evidence>
<evidence type="ECO:0000256" key="7">
    <source>
        <dbReference type="ARBA" id="ARBA00022918"/>
    </source>
</evidence>
<name>A0A6L2LLU8_TANCI</name>
<dbReference type="EMBL" id="BKCJ010004734">
    <property type="protein sequence ID" value="GEU62793.1"/>
    <property type="molecule type" value="Genomic_DNA"/>
</dbReference>
<dbReference type="Pfam" id="PF07727">
    <property type="entry name" value="RVT_2"/>
    <property type="match status" value="1"/>
</dbReference>
<keyword evidence="8" id="KW-0862">Zinc</keyword>
<protein>
    <recommendedName>
        <fullName evidence="13">Reverse transcriptase domain-containing protein</fullName>
    </recommendedName>
</protein>
<evidence type="ECO:0008006" key="13">
    <source>
        <dbReference type="Google" id="ProtNLM"/>
    </source>
</evidence>
<dbReference type="GO" id="GO:0008270">
    <property type="term" value="F:zinc ion binding"/>
    <property type="evidence" value="ECO:0007669"/>
    <property type="project" value="UniProtKB-KW"/>
</dbReference>
<dbReference type="GO" id="GO:0004519">
    <property type="term" value="F:endonuclease activity"/>
    <property type="evidence" value="ECO:0007669"/>
    <property type="project" value="UniProtKB-KW"/>
</dbReference>
<dbReference type="InterPro" id="IPR043502">
    <property type="entry name" value="DNA/RNA_pol_sf"/>
</dbReference>
<dbReference type="Pfam" id="PF22936">
    <property type="entry name" value="Pol_BBD"/>
    <property type="match status" value="1"/>
</dbReference>
<keyword evidence="4" id="KW-0064">Aspartyl protease</keyword>
<dbReference type="PANTHER" id="PTHR11439:SF495">
    <property type="entry name" value="REVERSE TRANSCRIPTASE, RNA-DEPENDENT DNA POLYMERASE-RELATED"/>
    <property type="match status" value="1"/>
</dbReference>
<keyword evidence="3" id="KW-0540">Nuclease</keyword>
<dbReference type="InterPro" id="IPR036875">
    <property type="entry name" value="Znf_CCHC_sf"/>
</dbReference>
<keyword evidence="6" id="KW-0378">Hydrolase</keyword>
<dbReference type="PANTHER" id="PTHR11439">
    <property type="entry name" value="GAG-POL-RELATED RETROTRANSPOSON"/>
    <property type="match status" value="1"/>
</dbReference>
<keyword evidence="2" id="KW-0548">Nucleotidyltransferase</keyword>
<dbReference type="Gene3D" id="3.30.420.10">
    <property type="entry name" value="Ribonuclease H-like superfamily/Ribonuclease H"/>
    <property type="match status" value="1"/>
</dbReference>
<evidence type="ECO:0000256" key="8">
    <source>
        <dbReference type="PROSITE-ProRule" id="PRU00047"/>
    </source>
</evidence>
<dbReference type="Pfam" id="PF13976">
    <property type="entry name" value="gag_pre-integrs"/>
    <property type="match status" value="1"/>
</dbReference>
<dbReference type="FunFam" id="3.10.20.370:FF:000001">
    <property type="entry name" value="Retrovirus-related Pol polyprotein from transposon 17.6-like protein"/>
    <property type="match status" value="1"/>
</dbReference>
<dbReference type="SUPFAM" id="SSF56672">
    <property type="entry name" value="DNA/RNA polymerases"/>
    <property type="match status" value="1"/>
</dbReference>
<feature type="region of interest" description="Disordered" evidence="9">
    <location>
        <begin position="454"/>
        <end position="518"/>
    </location>
</feature>
<comment type="caution">
    <text evidence="12">The sequence shown here is derived from an EMBL/GenBank/DDBJ whole genome shotgun (WGS) entry which is preliminary data.</text>
</comment>
<dbReference type="GO" id="GO:0015074">
    <property type="term" value="P:DNA integration"/>
    <property type="evidence" value="ECO:0007669"/>
    <property type="project" value="InterPro"/>
</dbReference>
<dbReference type="SUPFAM" id="SSF53098">
    <property type="entry name" value="Ribonuclease H-like"/>
    <property type="match status" value="1"/>
</dbReference>
<keyword evidence="4" id="KW-0645">Protease</keyword>
<dbReference type="SUPFAM" id="SSF57756">
    <property type="entry name" value="Retrovirus zinc finger-like domains"/>
    <property type="match status" value="1"/>
</dbReference>
<feature type="compositionally biased region" description="Basic and acidic residues" evidence="9">
    <location>
        <begin position="1059"/>
        <end position="1070"/>
    </location>
</feature>
<dbReference type="InterPro" id="IPR054722">
    <property type="entry name" value="PolX-like_BBD"/>
</dbReference>